<dbReference type="InterPro" id="IPR006429">
    <property type="entry name" value="Phage_lambda_portal"/>
</dbReference>
<dbReference type="EMBL" id="VULN01000009">
    <property type="protein sequence ID" value="MSS82355.1"/>
    <property type="molecule type" value="Genomic_DNA"/>
</dbReference>
<gene>
    <name evidence="1" type="ORF">FX155_07085</name>
</gene>
<protein>
    <submittedName>
        <fullName evidence="1">Phage portal protein</fullName>
    </submittedName>
</protein>
<dbReference type="Proteomes" id="UP000441455">
    <property type="component" value="Unassembled WGS sequence"/>
</dbReference>
<accession>A0A6N7VZ64</accession>
<dbReference type="Pfam" id="PF05136">
    <property type="entry name" value="Phage_portal_2"/>
    <property type="match status" value="1"/>
</dbReference>
<dbReference type="NCBIfam" id="TIGR01539">
    <property type="entry name" value="portal_lambda"/>
    <property type="match status" value="1"/>
</dbReference>
<evidence type="ECO:0000313" key="2">
    <source>
        <dbReference type="Proteomes" id="UP000441455"/>
    </source>
</evidence>
<evidence type="ECO:0000313" key="1">
    <source>
        <dbReference type="EMBL" id="MSS82355.1"/>
    </source>
</evidence>
<reference evidence="1 2" key="1">
    <citation type="submission" date="2019-08" db="EMBL/GenBank/DDBJ databases">
        <title>In-depth cultivation of the pig gut microbiome towards novel bacterial diversity and tailored functional studies.</title>
        <authorList>
            <person name="Wylensek D."/>
            <person name="Hitch T.C.A."/>
            <person name="Clavel T."/>
        </authorList>
    </citation>
    <scope>NUCLEOTIDE SEQUENCE [LARGE SCALE GENOMIC DNA]</scope>
    <source>
        <strain evidence="1 2">WCA-389-WT-5B</strain>
    </source>
</reference>
<sequence length="541" mass="60394">MKRKKKIIKSRIRSPAGITRTVRNSGYSDGGASWQKDALKSWHPQRLSAKSDIDANLVTLRNRAADQVINTPIGSAAIMTSVMHTVGAGLKLFPRIPYKLLGVSPDYAREWERHTIQEFKLWAESRDCDLFRRNNFYELQNIAYGIYLTDGDSFALFRRKAPTDNFPYTLRIQLLEANRVSNPLGSGSFYNAVNSYGVEQINPQNGNHIINGVEINPDGSLEAYWVSNNVPGDMVTLDGMTTWTRVKAFGDRSGAPNILQICHDIRAEQYRGTPYLAPVLENLKQVGRYCDAELTAAVIRSFLSVFFVNTTANNTVENILPDTYQQDGEDGQQGVVDPGYYRLGPATLNSLPKGVDVKTVDSANAQTAYDSYMTHLEKGIAAAVNIPYEVLFKNFNSSYSASRAALLQAQQEFKTRRSWFASDFCQPIYETWLMEAVTTGRVEAPGFFENPLIRKAWSTADWFGPSMSILDPVKDAEGSALRVAFGLSTREREAAEMTGSDFEANMEELAYEQQYMKGLGLKLASPVTVKMDEEEKGDENA</sequence>
<dbReference type="RefSeq" id="WP_154488222.1">
    <property type="nucleotide sequence ID" value="NZ_VULN01000009.1"/>
</dbReference>
<name>A0A6N7VZ64_ACIFE</name>
<dbReference type="GO" id="GO:0019068">
    <property type="term" value="P:virion assembly"/>
    <property type="evidence" value="ECO:0007669"/>
    <property type="project" value="InterPro"/>
</dbReference>
<dbReference type="GO" id="GO:0005198">
    <property type="term" value="F:structural molecule activity"/>
    <property type="evidence" value="ECO:0007669"/>
    <property type="project" value="InterPro"/>
</dbReference>
<comment type="caution">
    <text evidence="1">The sequence shown here is derived from an EMBL/GenBank/DDBJ whole genome shotgun (WGS) entry which is preliminary data.</text>
</comment>
<dbReference type="AlphaFoldDB" id="A0A6N7VZ64"/>
<dbReference type="OrthoDB" id="9770450at2"/>
<organism evidence="1 2">
    <name type="scientific">Acidaminococcus fermentans</name>
    <dbReference type="NCBI Taxonomy" id="905"/>
    <lineage>
        <taxon>Bacteria</taxon>
        <taxon>Bacillati</taxon>
        <taxon>Bacillota</taxon>
        <taxon>Negativicutes</taxon>
        <taxon>Acidaminococcales</taxon>
        <taxon>Acidaminococcaceae</taxon>
        <taxon>Acidaminococcus</taxon>
    </lineage>
</organism>
<proteinExistence type="predicted"/>